<dbReference type="WBParaSite" id="PEQ_0000655901-mRNA-1">
    <property type="protein sequence ID" value="PEQ_0000655901-mRNA-1"/>
    <property type="gene ID" value="PEQ_0000655901"/>
</dbReference>
<evidence type="ECO:0000256" key="4">
    <source>
        <dbReference type="ARBA" id="ARBA00023157"/>
    </source>
</evidence>
<evidence type="ECO:0000256" key="2">
    <source>
        <dbReference type="ARBA" id="ARBA00022729"/>
    </source>
</evidence>
<dbReference type="InterPro" id="IPR000152">
    <property type="entry name" value="EGF-type_Asp/Asn_hydroxyl_site"/>
</dbReference>
<dbReference type="Proteomes" id="UP000887564">
    <property type="component" value="Unplaced"/>
</dbReference>
<accession>A0A914RJ64</accession>
<dbReference type="Gene3D" id="2.10.25.10">
    <property type="entry name" value="Laminin"/>
    <property type="match status" value="3"/>
</dbReference>
<dbReference type="InterPro" id="IPR026823">
    <property type="entry name" value="cEGF"/>
</dbReference>
<dbReference type="InterPro" id="IPR009030">
    <property type="entry name" value="Growth_fac_rcpt_cys_sf"/>
</dbReference>
<protein>
    <submittedName>
        <fullName evidence="8">EGF-like domain-containing protein</fullName>
    </submittedName>
</protein>
<evidence type="ECO:0000313" key="8">
    <source>
        <dbReference type="WBParaSite" id="PEQ_0000655901-mRNA-1"/>
    </source>
</evidence>
<dbReference type="InterPro" id="IPR050751">
    <property type="entry name" value="ECM_structural_protein"/>
</dbReference>
<dbReference type="PROSITE" id="PS01187">
    <property type="entry name" value="EGF_CA"/>
    <property type="match status" value="2"/>
</dbReference>
<proteinExistence type="predicted"/>
<dbReference type="PROSITE" id="PS01186">
    <property type="entry name" value="EGF_2"/>
    <property type="match status" value="2"/>
</dbReference>
<dbReference type="GO" id="GO:0005509">
    <property type="term" value="F:calcium ion binding"/>
    <property type="evidence" value="ECO:0007669"/>
    <property type="project" value="InterPro"/>
</dbReference>
<dbReference type="PANTHER" id="PTHR24034:SF204">
    <property type="entry name" value="ADHESION G PROTEIN-COUPLED RECEPTOR E1"/>
    <property type="match status" value="1"/>
</dbReference>
<dbReference type="InterPro" id="IPR000742">
    <property type="entry name" value="EGF"/>
</dbReference>
<dbReference type="InterPro" id="IPR018097">
    <property type="entry name" value="EGF_Ca-bd_CS"/>
</dbReference>
<feature type="domain" description="EGF-like" evidence="6">
    <location>
        <begin position="9"/>
        <end position="24"/>
    </location>
</feature>
<evidence type="ECO:0000256" key="1">
    <source>
        <dbReference type="ARBA" id="ARBA00022536"/>
    </source>
</evidence>
<dbReference type="Pfam" id="PF12662">
    <property type="entry name" value="cEGF"/>
    <property type="match status" value="2"/>
</dbReference>
<keyword evidence="4" id="KW-1015">Disulfide bond</keyword>
<sequence>MHQYSGYQCICKRGYQLGADGITCEDIDECSLWAGSGDDLCMGGCINTPGSYICNCPPGYEIQKDAKTCKDIDECERGECQGTDRICVNTLGSFKCHHIECPPNYIHDKHYKNWQYIAIPRHVPISSQRTSITLFTIKGPSNPNSVVQFELNLKSAETGL</sequence>
<keyword evidence="3" id="KW-0677">Repeat</keyword>
<dbReference type="InterPro" id="IPR001881">
    <property type="entry name" value="EGF-like_Ca-bd_dom"/>
</dbReference>
<dbReference type="PANTHER" id="PTHR24034">
    <property type="entry name" value="EGF-LIKE DOMAIN-CONTAINING PROTEIN"/>
    <property type="match status" value="1"/>
</dbReference>
<keyword evidence="1" id="KW-0245">EGF-like domain</keyword>
<dbReference type="SMART" id="SM00179">
    <property type="entry name" value="EGF_CA"/>
    <property type="match status" value="2"/>
</dbReference>
<dbReference type="AlphaFoldDB" id="A0A914RJ64"/>
<feature type="domain" description="EGF-like" evidence="6">
    <location>
        <begin position="54"/>
        <end position="69"/>
    </location>
</feature>
<dbReference type="SMART" id="SM00181">
    <property type="entry name" value="EGF"/>
    <property type="match status" value="1"/>
</dbReference>
<keyword evidence="2" id="KW-0732">Signal</keyword>
<dbReference type="FunFam" id="2.10.25.10:FF:000005">
    <property type="entry name" value="Fibrillin 2"/>
    <property type="match status" value="1"/>
</dbReference>
<organism evidence="7 8">
    <name type="scientific">Parascaris equorum</name>
    <name type="common">Equine roundworm</name>
    <dbReference type="NCBI Taxonomy" id="6256"/>
    <lineage>
        <taxon>Eukaryota</taxon>
        <taxon>Metazoa</taxon>
        <taxon>Ecdysozoa</taxon>
        <taxon>Nematoda</taxon>
        <taxon>Chromadorea</taxon>
        <taxon>Rhabditida</taxon>
        <taxon>Spirurina</taxon>
        <taxon>Ascaridomorpha</taxon>
        <taxon>Ascaridoidea</taxon>
        <taxon>Ascarididae</taxon>
        <taxon>Parascaris</taxon>
    </lineage>
</organism>
<evidence type="ECO:0000259" key="6">
    <source>
        <dbReference type="PROSITE" id="PS01186"/>
    </source>
</evidence>
<evidence type="ECO:0000256" key="3">
    <source>
        <dbReference type="ARBA" id="ARBA00022737"/>
    </source>
</evidence>
<keyword evidence="5" id="KW-0325">Glycoprotein</keyword>
<evidence type="ECO:0000256" key="5">
    <source>
        <dbReference type="ARBA" id="ARBA00023180"/>
    </source>
</evidence>
<reference evidence="8" key="1">
    <citation type="submission" date="2022-11" db="UniProtKB">
        <authorList>
            <consortium name="WormBaseParasite"/>
        </authorList>
    </citation>
    <scope>IDENTIFICATION</scope>
</reference>
<dbReference type="PROSITE" id="PS00010">
    <property type="entry name" value="ASX_HYDROXYL"/>
    <property type="match status" value="1"/>
</dbReference>
<dbReference type="SUPFAM" id="SSF57184">
    <property type="entry name" value="Growth factor receptor domain"/>
    <property type="match status" value="1"/>
</dbReference>
<evidence type="ECO:0000313" key="7">
    <source>
        <dbReference type="Proteomes" id="UP000887564"/>
    </source>
</evidence>
<keyword evidence="7" id="KW-1185">Reference proteome</keyword>
<name>A0A914RJ64_PAREQ</name>